<comment type="caution">
    <text evidence="2">The sequence shown here is derived from an EMBL/GenBank/DDBJ whole genome shotgun (WGS) entry which is preliminary data.</text>
</comment>
<proteinExistence type="predicted"/>
<evidence type="ECO:0000313" key="2">
    <source>
        <dbReference type="EMBL" id="MEB3429074.1"/>
    </source>
</evidence>
<evidence type="ECO:0000256" key="1">
    <source>
        <dbReference type="SAM" id="Phobius"/>
    </source>
</evidence>
<dbReference type="EMBL" id="JAYKOT010000003">
    <property type="protein sequence ID" value="MEB3429074.1"/>
    <property type="molecule type" value="Genomic_DNA"/>
</dbReference>
<sequence>MIKRIKIIISLILIFIGIILVGEYGITYLDNFANNLPNTTIIYQPGMDYEKMKEEVEEAAHKYNVEFFVIKQDVISTNKKNIIIYSY</sequence>
<dbReference type="Proteomes" id="UP001357733">
    <property type="component" value="Unassembled WGS sequence"/>
</dbReference>
<feature type="transmembrane region" description="Helical" evidence="1">
    <location>
        <begin position="7"/>
        <end position="26"/>
    </location>
</feature>
<reference evidence="2 3" key="1">
    <citation type="submission" date="2024-01" db="EMBL/GenBank/DDBJ databases">
        <title>Complete genome sequence of Citroniella saccharovorans strain M6.X9, isolated from human fecal sample.</title>
        <authorList>
            <person name="Cheng G."/>
            <person name="Westerholm M."/>
            <person name="Schnurer A."/>
        </authorList>
    </citation>
    <scope>NUCLEOTIDE SEQUENCE [LARGE SCALE GENOMIC DNA]</scope>
    <source>
        <strain evidence="2 3">DSM 29873</strain>
    </source>
</reference>
<organism evidence="2 3">
    <name type="scientific">Citroniella saccharovorans</name>
    <dbReference type="NCBI Taxonomy" id="2053367"/>
    <lineage>
        <taxon>Bacteria</taxon>
        <taxon>Bacillati</taxon>
        <taxon>Bacillota</taxon>
        <taxon>Tissierellia</taxon>
        <taxon>Tissierellales</taxon>
        <taxon>Peptoniphilaceae</taxon>
        <taxon>Citroniella</taxon>
    </lineage>
</organism>
<dbReference type="RefSeq" id="WP_324619216.1">
    <property type="nucleotide sequence ID" value="NZ_JAYKOT010000003.1"/>
</dbReference>
<keyword evidence="3" id="KW-1185">Reference proteome</keyword>
<accession>A0AAW9MX44</accession>
<keyword evidence="1" id="KW-0472">Membrane</keyword>
<keyword evidence="1" id="KW-0812">Transmembrane</keyword>
<name>A0AAW9MX44_9FIRM</name>
<evidence type="ECO:0000313" key="3">
    <source>
        <dbReference type="Proteomes" id="UP001357733"/>
    </source>
</evidence>
<gene>
    <name evidence="2" type="ORF">VLK81_03400</name>
</gene>
<protein>
    <submittedName>
        <fullName evidence="2">Uncharacterized protein</fullName>
    </submittedName>
</protein>
<dbReference type="AlphaFoldDB" id="A0AAW9MX44"/>
<keyword evidence="1" id="KW-1133">Transmembrane helix</keyword>